<dbReference type="RefSeq" id="WP_311160888.1">
    <property type="nucleotide sequence ID" value="NZ_JAVQLW010000001.1"/>
</dbReference>
<comment type="caution">
    <text evidence="2">The sequence shown here is derived from an EMBL/GenBank/DDBJ whole genome shotgun (WGS) entry which is preliminary data.</text>
</comment>
<organism evidence="2 3">
    <name type="scientific">Paracoccus aurantius</name>
    <dbReference type="NCBI Taxonomy" id="3073814"/>
    <lineage>
        <taxon>Bacteria</taxon>
        <taxon>Pseudomonadati</taxon>
        <taxon>Pseudomonadota</taxon>
        <taxon>Alphaproteobacteria</taxon>
        <taxon>Rhodobacterales</taxon>
        <taxon>Paracoccaceae</taxon>
        <taxon>Paracoccus</taxon>
    </lineage>
</organism>
<protein>
    <recommendedName>
        <fullName evidence="4">DUF3311 domain-containing protein</fullName>
    </recommendedName>
</protein>
<reference evidence="3" key="1">
    <citation type="submission" date="2023-07" db="EMBL/GenBank/DDBJ databases">
        <title>Paracoccus sp. MBLB3053 whole genome sequence.</title>
        <authorList>
            <person name="Hwang C.Y."/>
            <person name="Cho E.-S."/>
            <person name="Seo M.-J."/>
        </authorList>
    </citation>
    <scope>NUCLEOTIDE SEQUENCE [LARGE SCALE GENOMIC DNA]</scope>
    <source>
        <strain evidence="3">MBLB3053</strain>
    </source>
</reference>
<name>A0ABU2HUA3_9RHOB</name>
<keyword evidence="1" id="KW-1133">Transmembrane helix</keyword>
<dbReference type="EMBL" id="JAVQLW010000001">
    <property type="protein sequence ID" value="MDS9468633.1"/>
    <property type="molecule type" value="Genomic_DNA"/>
</dbReference>
<keyword evidence="1" id="KW-0812">Transmembrane</keyword>
<sequence>MKLRTRRLFLGREGYHRRRMIDATRIMPVVFAIFVLLPPVWLPQKFSFATGTVWLALGWLATIALTAALHRAIGPIRPAEEDDDT</sequence>
<feature type="transmembrane region" description="Helical" evidence="1">
    <location>
        <begin position="48"/>
        <end position="69"/>
    </location>
</feature>
<gene>
    <name evidence="2" type="ORF">RGQ15_13775</name>
</gene>
<evidence type="ECO:0000313" key="3">
    <source>
        <dbReference type="Proteomes" id="UP001269144"/>
    </source>
</evidence>
<proteinExistence type="predicted"/>
<evidence type="ECO:0000256" key="1">
    <source>
        <dbReference type="SAM" id="Phobius"/>
    </source>
</evidence>
<evidence type="ECO:0000313" key="2">
    <source>
        <dbReference type="EMBL" id="MDS9468633.1"/>
    </source>
</evidence>
<dbReference type="Proteomes" id="UP001269144">
    <property type="component" value="Unassembled WGS sequence"/>
</dbReference>
<feature type="transmembrane region" description="Helical" evidence="1">
    <location>
        <begin position="21"/>
        <end position="42"/>
    </location>
</feature>
<keyword evidence="1" id="KW-0472">Membrane</keyword>
<keyword evidence="3" id="KW-1185">Reference proteome</keyword>
<evidence type="ECO:0008006" key="4">
    <source>
        <dbReference type="Google" id="ProtNLM"/>
    </source>
</evidence>
<accession>A0ABU2HUA3</accession>